<feature type="domain" description="Fungal lipase-type" evidence="2">
    <location>
        <begin position="199"/>
        <end position="324"/>
    </location>
</feature>
<evidence type="ECO:0000259" key="2">
    <source>
        <dbReference type="Pfam" id="PF01764"/>
    </source>
</evidence>
<feature type="transmembrane region" description="Helical" evidence="1">
    <location>
        <begin position="31"/>
        <end position="49"/>
    </location>
</feature>
<evidence type="ECO:0000313" key="3">
    <source>
        <dbReference type="EMBL" id="TWU44147.1"/>
    </source>
</evidence>
<keyword evidence="1" id="KW-1133">Transmembrane helix</keyword>
<organism evidence="3 4">
    <name type="scientific">Novipirellula aureliae</name>
    <dbReference type="NCBI Taxonomy" id="2527966"/>
    <lineage>
        <taxon>Bacteria</taxon>
        <taxon>Pseudomonadati</taxon>
        <taxon>Planctomycetota</taxon>
        <taxon>Planctomycetia</taxon>
        <taxon>Pirellulales</taxon>
        <taxon>Pirellulaceae</taxon>
        <taxon>Novipirellula</taxon>
    </lineage>
</organism>
<gene>
    <name evidence="3" type="ORF">Q31b_16830</name>
</gene>
<dbReference type="Proteomes" id="UP000315471">
    <property type="component" value="Unassembled WGS sequence"/>
</dbReference>
<feature type="transmembrane region" description="Helical" evidence="1">
    <location>
        <begin position="55"/>
        <end position="76"/>
    </location>
</feature>
<dbReference type="CDD" id="cd00519">
    <property type="entry name" value="Lipase_3"/>
    <property type="match status" value="1"/>
</dbReference>
<keyword evidence="1" id="KW-0472">Membrane</keyword>
<dbReference type="RefSeq" id="WP_146599161.1">
    <property type="nucleotide sequence ID" value="NZ_SJPY01000002.1"/>
</dbReference>
<reference evidence="3 4" key="1">
    <citation type="submission" date="2019-02" db="EMBL/GenBank/DDBJ databases">
        <title>Deep-cultivation of Planctomycetes and their phenomic and genomic characterization uncovers novel biology.</title>
        <authorList>
            <person name="Wiegand S."/>
            <person name="Jogler M."/>
            <person name="Boedeker C."/>
            <person name="Pinto D."/>
            <person name="Vollmers J."/>
            <person name="Rivas-Marin E."/>
            <person name="Kohn T."/>
            <person name="Peeters S.H."/>
            <person name="Heuer A."/>
            <person name="Rast P."/>
            <person name="Oberbeckmann S."/>
            <person name="Bunk B."/>
            <person name="Jeske O."/>
            <person name="Meyerdierks A."/>
            <person name="Storesund J.E."/>
            <person name="Kallscheuer N."/>
            <person name="Luecker S."/>
            <person name="Lage O.M."/>
            <person name="Pohl T."/>
            <person name="Merkel B.J."/>
            <person name="Hornburger P."/>
            <person name="Mueller R.-W."/>
            <person name="Bruemmer F."/>
            <person name="Labrenz M."/>
            <person name="Spormann A.M."/>
            <person name="Op Den Camp H."/>
            <person name="Overmann J."/>
            <person name="Amann R."/>
            <person name="Jetten M.S.M."/>
            <person name="Mascher T."/>
            <person name="Medema M.H."/>
            <person name="Devos D.P."/>
            <person name="Kaster A.-K."/>
            <person name="Ovreas L."/>
            <person name="Rohde M."/>
            <person name="Galperin M.Y."/>
            <person name="Jogler C."/>
        </authorList>
    </citation>
    <scope>NUCLEOTIDE SEQUENCE [LARGE SCALE GENOMIC DNA]</scope>
    <source>
        <strain evidence="3 4">Q31b</strain>
    </source>
</reference>
<dbReference type="InterPro" id="IPR051218">
    <property type="entry name" value="Sec_MonoDiacylglyc_Lipase"/>
</dbReference>
<dbReference type="PANTHER" id="PTHR45856">
    <property type="entry name" value="ALPHA/BETA-HYDROLASES SUPERFAMILY PROTEIN"/>
    <property type="match status" value="1"/>
</dbReference>
<dbReference type="GO" id="GO:0006629">
    <property type="term" value="P:lipid metabolic process"/>
    <property type="evidence" value="ECO:0007669"/>
    <property type="project" value="InterPro"/>
</dbReference>
<dbReference type="InterPro" id="IPR029058">
    <property type="entry name" value="AB_hydrolase_fold"/>
</dbReference>
<feature type="transmembrane region" description="Helical" evidence="1">
    <location>
        <begin position="6"/>
        <end position="24"/>
    </location>
</feature>
<evidence type="ECO:0000313" key="4">
    <source>
        <dbReference type="Proteomes" id="UP000315471"/>
    </source>
</evidence>
<dbReference type="PANTHER" id="PTHR45856:SF11">
    <property type="entry name" value="FUNGAL LIPASE-LIKE DOMAIN-CONTAINING PROTEIN"/>
    <property type="match status" value="1"/>
</dbReference>
<accession>A0A5C6E846</accession>
<dbReference type="SUPFAM" id="SSF53474">
    <property type="entry name" value="alpha/beta-Hydrolases"/>
    <property type="match status" value="1"/>
</dbReference>
<comment type="caution">
    <text evidence="3">The sequence shown here is derived from an EMBL/GenBank/DDBJ whole genome shotgun (WGS) entry which is preliminary data.</text>
</comment>
<proteinExistence type="predicted"/>
<dbReference type="AlphaFoldDB" id="A0A5C6E846"/>
<dbReference type="Gene3D" id="3.40.50.1820">
    <property type="entry name" value="alpha/beta hydrolase"/>
    <property type="match status" value="1"/>
</dbReference>
<feature type="transmembrane region" description="Helical" evidence="1">
    <location>
        <begin position="83"/>
        <end position="105"/>
    </location>
</feature>
<protein>
    <submittedName>
        <fullName evidence="3">Lipase (Class 3)</fullName>
    </submittedName>
</protein>
<evidence type="ECO:0000256" key="1">
    <source>
        <dbReference type="SAM" id="Phobius"/>
    </source>
</evidence>
<dbReference type="OrthoDB" id="5522031at2"/>
<keyword evidence="4" id="KW-1185">Reference proteome</keyword>
<dbReference type="EMBL" id="SJPY01000002">
    <property type="protein sequence ID" value="TWU44147.1"/>
    <property type="molecule type" value="Genomic_DNA"/>
</dbReference>
<name>A0A5C6E846_9BACT</name>
<keyword evidence="1" id="KW-0812">Transmembrane</keyword>
<dbReference type="InterPro" id="IPR002921">
    <property type="entry name" value="Fungal_lipase-type"/>
</dbReference>
<sequence>MTTILLVIAAICFFAGAIICYLASGHEHWKSAFVFWGLAFLAFAGGTYLTGHAPYIAILSVGLLVLLLVVNFFWTLPKRARSTGLSIGVLTLAGAFLVAFLGIYARPSKVETDIEDRTDWEPTPVVERTPQELLALDWSTTDESSDWPVANLTLQLSDIAYKSPVDARKLISELGFPESESINAGAMQGYVIDAGDDAIVALRGTESHEYDLLQDLRFLKVRTEQGSMHGGFVNGYDPMHDQVLQLLEQYKSKRVWITGHSLGGGLAVVCAYRLSENDEYPIAGVMTFGQPKAVRADIAEFLRKKLDDKYVFFVNQMDPITRLISPYQHFGHMVWWNGTEIERSKRLLMYGGNGQTETKIDPSESGYIDPMSDEELDKLIQDLEQAGRPAYDQDGNLVVQGIFIQGQDHFLDSYREMVEQLRTHRFKSD</sequence>
<dbReference type="Pfam" id="PF01764">
    <property type="entry name" value="Lipase_3"/>
    <property type="match status" value="1"/>
</dbReference>